<name>A0A6B2LBL6_9EUKA</name>
<dbReference type="PANTHER" id="PTHR37474">
    <property type="entry name" value="RNA LIGASE/CYCLIC NUCLEOTIDE PHOSPHODIESTERASE"/>
    <property type="match status" value="1"/>
</dbReference>
<proteinExistence type="predicted"/>
<dbReference type="Pfam" id="PF13563">
    <property type="entry name" value="2_5_RNA_ligase2"/>
    <property type="match status" value="1"/>
</dbReference>
<dbReference type="AlphaFoldDB" id="A0A6B2LBL6"/>
<protein>
    <submittedName>
        <fullName evidence="1">Uncharacterized protein</fullName>
    </submittedName>
</protein>
<organism evidence="1">
    <name type="scientific">Arcella intermedia</name>
    <dbReference type="NCBI Taxonomy" id="1963864"/>
    <lineage>
        <taxon>Eukaryota</taxon>
        <taxon>Amoebozoa</taxon>
        <taxon>Tubulinea</taxon>
        <taxon>Elardia</taxon>
        <taxon>Arcellinida</taxon>
        <taxon>Sphaerothecina</taxon>
        <taxon>Arcellidae</taxon>
        <taxon>Arcella</taxon>
    </lineage>
</organism>
<reference evidence="1" key="1">
    <citation type="journal article" date="2020" name="J. Eukaryot. Microbiol.">
        <title>De novo Sequencing, Assembly and Annotation of the Transcriptome for the Free-Living Testate Amoeba Arcella intermedia.</title>
        <authorList>
            <person name="Ribeiro G.M."/>
            <person name="Porfirio-Sousa A.L."/>
            <person name="Maurer-Alcala X.X."/>
            <person name="Katz L.A."/>
            <person name="Lahr D.J.G."/>
        </authorList>
    </citation>
    <scope>NUCLEOTIDE SEQUENCE</scope>
</reference>
<dbReference type="Gene3D" id="3.90.1140.10">
    <property type="entry name" value="Cyclic phosphodiesterase"/>
    <property type="match status" value="1"/>
</dbReference>
<sequence length="256" mass="28583">MREELKDFEPFEVHLRNLNYFIHSKTVSLFLEPETEPPNSFQNLLQRCMNVFPQCNDVLLKSKTKTYEPHMTIAKFFSATDMKEELERIKANWKPISFKVKELYLLSRFGGNPFEVDKVIPLGSDTSPPYFGAGSPGSKENPDGSRLSASCVICDIPPSATNGVSISGAKKVEILQNPDGTARTCGVVEFHSMKDALESLQSWSGCKSSSYSSSRDAPMDFSYLIHLPRATFPCYGVEDCCSLAAVNKNSYRTHPN</sequence>
<dbReference type="SUPFAM" id="SSF55144">
    <property type="entry name" value="LigT-like"/>
    <property type="match status" value="1"/>
</dbReference>
<evidence type="ECO:0000313" key="1">
    <source>
        <dbReference type="EMBL" id="NDV34207.1"/>
    </source>
</evidence>
<accession>A0A6B2LBL6</accession>
<dbReference type="InterPro" id="IPR009097">
    <property type="entry name" value="Cyclic_Pdiesterase"/>
</dbReference>
<dbReference type="EMBL" id="GIBP01005238">
    <property type="protein sequence ID" value="NDV34207.1"/>
    <property type="molecule type" value="Transcribed_RNA"/>
</dbReference>
<dbReference type="PANTHER" id="PTHR37474:SF1">
    <property type="entry name" value="2'-5' RNA LIGASE FAMILY PROTEIN"/>
    <property type="match status" value="1"/>
</dbReference>